<feature type="transmembrane region" description="Helical" evidence="5">
    <location>
        <begin position="259"/>
        <end position="278"/>
    </location>
</feature>
<dbReference type="PANTHER" id="PTHR11814">
    <property type="entry name" value="SULFATE TRANSPORTER"/>
    <property type="match status" value="1"/>
</dbReference>
<evidence type="ECO:0000313" key="8">
    <source>
        <dbReference type="Proteomes" id="UP001596287"/>
    </source>
</evidence>
<keyword evidence="8" id="KW-1185">Reference proteome</keyword>
<evidence type="ECO:0000256" key="4">
    <source>
        <dbReference type="ARBA" id="ARBA00023136"/>
    </source>
</evidence>
<keyword evidence="4 5" id="KW-0472">Membrane</keyword>
<feature type="transmembrane region" description="Helical" evidence="5">
    <location>
        <begin position="360"/>
        <end position="377"/>
    </location>
</feature>
<comment type="subcellular location">
    <subcellularLocation>
        <location evidence="1">Membrane</location>
        <topology evidence="1">Multi-pass membrane protein</topology>
    </subcellularLocation>
</comment>
<dbReference type="Proteomes" id="UP001596287">
    <property type="component" value="Unassembled WGS sequence"/>
</dbReference>
<keyword evidence="3 5" id="KW-1133">Transmembrane helix</keyword>
<feature type="transmembrane region" description="Helical" evidence="5">
    <location>
        <begin position="466"/>
        <end position="483"/>
    </location>
</feature>
<dbReference type="EMBL" id="JBHSQB010000003">
    <property type="protein sequence ID" value="MFC6095097.1"/>
    <property type="molecule type" value="Genomic_DNA"/>
</dbReference>
<feature type="domain" description="SLC26A/SulP transporter" evidence="6">
    <location>
        <begin position="11"/>
        <end position="389"/>
    </location>
</feature>
<evidence type="ECO:0000256" key="3">
    <source>
        <dbReference type="ARBA" id="ARBA00022989"/>
    </source>
</evidence>
<feature type="transmembrane region" description="Helical" evidence="5">
    <location>
        <begin position="199"/>
        <end position="217"/>
    </location>
</feature>
<feature type="transmembrane region" description="Helical" evidence="5">
    <location>
        <begin position="389"/>
        <end position="406"/>
    </location>
</feature>
<feature type="transmembrane region" description="Helical" evidence="5">
    <location>
        <begin position="41"/>
        <end position="57"/>
    </location>
</feature>
<comment type="caution">
    <text evidence="7">The sequence shown here is derived from an EMBL/GenBank/DDBJ whole genome shotgun (WGS) entry which is preliminary data.</text>
</comment>
<dbReference type="InterPro" id="IPR011547">
    <property type="entry name" value="SLC26A/SulP_dom"/>
</dbReference>
<evidence type="ECO:0000259" key="6">
    <source>
        <dbReference type="Pfam" id="PF00916"/>
    </source>
</evidence>
<dbReference type="InterPro" id="IPR001902">
    <property type="entry name" value="SLC26A/SulP_fam"/>
</dbReference>
<name>A0ABW1PJJ0_9FLAO</name>
<organism evidence="7 8">
    <name type="scientific">Flavobacterium qiangtangense</name>
    <dbReference type="NCBI Taxonomy" id="1442595"/>
    <lineage>
        <taxon>Bacteria</taxon>
        <taxon>Pseudomonadati</taxon>
        <taxon>Bacteroidota</taxon>
        <taxon>Flavobacteriia</taxon>
        <taxon>Flavobacteriales</taxon>
        <taxon>Flavobacteriaceae</taxon>
        <taxon>Flavobacterium</taxon>
    </lineage>
</organism>
<dbReference type="RefSeq" id="WP_379789703.1">
    <property type="nucleotide sequence ID" value="NZ_JBHSQB010000003.1"/>
</dbReference>
<feature type="transmembrane region" description="Helical" evidence="5">
    <location>
        <begin position="169"/>
        <end position="187"/>
    </location>
</feature>
<evidence type="ECO:0000256" key="1">
    <source>
        <dbReference type="ARBA" id="ARBA00004141"/>
    </source>
</evidence>
<keyword evidence="2 5" id="KW-0812">Transmembrane</keyword>
<protein>
    <submittedName>
        <fullName evidence="7">SulP family inorganic anion transporter</fullName>
    </submittedName>
</protein>
<reference evidence="8" key="1">
    <citation type="journal article" date="2019" name="Int. J. Syst. Evol. Microbiol.">
        <title>The Global Catalogue of Microorganisms (GCM) 10K type strain sequencing project: providing services to taxonomists for standard genome sequencing and annotation.</title>
        <authorList>
            <consortium name="The Broad Institute Genomics Platform"/>
            <consortium name="The Broad Institute Genome Sequencing Center for Infectious Disease"/>
            <person name="Wu L."/>
            <person name="Ma J."/>
        </authorList>
    </citation>
    <scope>NUCLEOTIDE SEQUENCE [LARGE SCALE GENOMIC DNA]</scope>
    <source>
        <strain evidence="8">CCUG 49679</strain>
    </source>
</reference>
<proteinExistence type="predicted"/>
<dbReference type="Pfam" id="PF00916">
    <property type="entry name" value="Sulfate_transp"/>
    <property type="match status" value="1"/>
</dbReference>
<feature type="transmembrane region" description="Helical" evidence="5">
    <location>
        <begin position="117"/>
        <end position="135"/>
    </location>
</feature>
<gene>
    <name evidence="7" type="ORF">ACFPVY_00430</name>
</gene>
<feature type="transmembrane region" description="Helical" evidence="5">
    <location>
        <begin position="336"/>
        <end position="354"/>
    </location>
</feature>
<sequence>MTKKVNIFANLKSDFPSGLVVFLVALPLCLGIAIASNAPPLSGIIAGVIGGIVVGTMSRSHISVSGPAAGLTAIVLTAITDLKAFDIFLTAGLIAGIIQLILGFIKAGSISNYFPTNVIEGMLAGIGVIIILKQIPHAVGYDKDFEGDEAFAEKTGNAWDSVLDSFNHVQLGAILITLISLAILISWDKIPFLKRLKLVPGALVAVIVGVILNEVFISSGSNLAIAKEHLVNLPVPKTWNDFKNIIVTPNFSGFTDVKVWTIGATIAIVASIETLLCIEASDRMDVQKRYTDTNVELKAQGIGNILSSLIGGLPMTSVVVRSSANANAGAKTKMSAIIHGVLLLISVLSIPFLLNKIPLATLAAVLLMVGYKLAVPSIKHFASYMPKEINFLMILFIGVIIAYNSDKKINEGVIIIASLALTIVAFSIYKFKTLIDFKKAITRNQYLYFPFFATTIAVVFTDLLKGVALGVIISILFILRGNLKRAYRFRKEKFEDGDVIRIDLAQEVSFLNKAAIKTTLSQIPENSRVVINASDTVYIAHDVLDLIQEFATIRASEENIKVKLKGFKKAYELDDIEDSGNHVFFENYEESRLRKQSKSDYEKCLTMLEEKRNNKETDFNI</sequence>
<feature type="transmembrane region" description="Helical" evidence="5">
    <location>
        <begin position="87"/>
        <end position="105"/>
    </location>
</feature>
<feature type="transmembrane region" description="Helical" evidence="5">
    <location>
        <begin position="412"/>
        <end position="431"/>
    </location>
</feature>
<evidence type="ECO:0000256" key="2">
    <source>
        <dbReference type="ARBA" id="ARBA00022692"/>
    </source>
</evidence>
<accession>A0ABW1PJJ0</accession>
<evidence type="ECO:0000313" key="7">
    <source>
        <dbReference type="EMBL" id="MFC6095097.1"/>
    </source>
</evidence>
<evidence type="ECO:0000256" key="5">
    <source>
        <dbReference type="SAM" id="Phobius"/>
    </source>
</evidence>